<reference evidence="1 2" key="1">
    <citation type="submission" date="2018-11" db="EMBL/GenBank/DDBJ databases">
        <authorList>
            <consortium name="Pathogen Informatics"/>
        </authorList>
    </citation>
    <scope>NUCLEOTIDE SEQUENCE [LARGE SCALE GENOMIC DNA]</scope>
    <source>
        <strain evidence="1 2">Zambia</strain>
    </source>
</reference>
<accession>A0A3P8A299</accession>
<proteinExistence type="predicted"/>
<gene>
    <name evidence="1" type="ORF">SMRZ_LOCUS10493</name>
</gene>
<protein>
    <recommendedName>
        <fullName evidence="3">Endonuclease/exonuclease/phosphatase domain-containing protein</fullName>
    </recommendedName>
</protein>
<dbReference type="AlphaFoldDB" id="A0A3P8A299"/>
<sequence>MDTLSINKVEDSVLNSLPESLWISVNTLNHSLLLGCIYRAPDSPNSGNDLIINAFIHASSLNAKVITGDFNYSGINWSTVEIMRQLKLDHYEIPGGSRQPFRPIMRLLNSAPMIPPREVRTEDLPVLRAKA</sequence>
<dbReference type="EMBL" id="UZAI01005458">
    <property type="protein sequence ID" value="VDO90617.1"/>
    <property type="molecule type" value="Genomic_DNA"/>
</dbReference>
<dbReference type="Proteomes" id="UP000277204">
    <property type="component" value="Unassembled WGS sequence"/>
</dbReference>
<evidence type="ECO:0000313" key="1">
    <source>
        <dbReference type="EMBL" id="VDO90617.1"/>
    </source>
</evidence>
<name>A0A3P8A299_9TREM</name>
<evidence type="ECO:0000313" key="2">
    <source>
        <dbReference type="Proteomes" id="UP000277204"/>
    </source>
</evidence>
<evidence type="ECO:0008006" key="3">
    <source>
        <dbReference type="Google" id="ProtNLM"/>
    </source>
</evidence>
<organism evidence="1 2">
    <name type="scientific">Schistosoma margrebowiei</name>
    <dbReference type="NCBI Taxonomy" id="48269"/>
    <lineage>
        <taxon>Eukaryota</taxon>
        <taxon>Metazoa</taxon>
        <taxon>Spiralia</taxon>
        <taxon>Lophotrochozoa</taxon>
        <taxon>Platyhelminthes</taxon>
        <taxon>Trematoda</taxon>
        <taxon>Digenea</taxon>
        <taxon>Strigeidida</taxon>
        <taxon>Schistosomatoidea</taxon>
        <taxon>Schistosomatidae</taxon>
        <taxon>Schistosoma</taxon>
    </lineage>
</organism>
<keyword evidence="2" id="KW-1185">Reference proteome</keyword>